<dbReference type="GO" id="GO:0005739">
    <property type="term" value="C:mitochondrion"/>
    <property type="evidence" value="ECO:0007669"/>
    <property type="project" value="UniProtKB-SubCell"/>
</dbReference>
<protein>
    <recommendedName>
        <fullName evidence="6">Small ribosomal subunit protein mS33</fullName>
    </recommendedName>
</protein>
<reference evidence="8" key="1">
    <citation type="submission" date="2014-05" db="EMBL/GenBank/DDBJ databases">
        <title>The transcriptome of the halophilic microalga Tetraselmis sp. GSL018 isolated from the Great Salt Lake, Utah.</title>
        <authorList>
            <person name="Jinkerson R.E."/>
            <person name="D'Adamo S."/>
            <person name="Posewitz M.C."/>
        </authorList>
    </citation>
    <scope>NUCLEOTIDE SEQUENCE</scope>
    <source>
        <strain evidence="8">GSL018</strain>
    </source>
</reference>
<dbReference type="Pfam" id="PF08293">
    <property type="entry name" value="MRP-S33"/>
    <property type="match status" value="1"/>
</dbReference>
<comment type="subcellular location">
    <subcellularLocation>
        <location evidence="1">Mitochondrion</location>
    </subcellularLocation>
</comment>
<dbReference type="InterPro" id="IPR013219">
    <property type="entry name" value="Ribosomal_mS33"/>
</dbReference>
<dbReference type="GO" id="GO:0005840">
    <property type="term" value="C:ribosome"/>
    <property type="evidence" value="ECO:0007669"/>
    <property type="project" value="UniProtKB-KW"/>
</dbReference>
<keyword evidence="3 8" id="KW-0689">Ribosomal protein</keyword>
<evidence type="ECO:0000313" key="8">
    <source>
        <dbReference type="EMBL" id="JAC72305.1"/>
    </source>
</evidence>
<feature type="compositionally biased region" description="Basic residues" evidence="7">
    <location>
        <begin position="130"/>
        <end position="140"/>
    </location>
</feature>
<evidence type="ECO:0000256" key="7">
    <source>
        <dbReference type="SAM" id="MobiDB-lite"/>
    </source>
</evidence>
<comment type="similarity">
    <text evidence="2">Belongs to the mitochondrion-specific ribosomal protein mS33 family.</text>
</comment>
<evidence type="ECO:0000256" key="6">
    <source>
        <dbReference type="ARBA" id="ARBA00035132"/>
    </source>
</evidence>
<organism evidence="8">
    <name type="scientific">Tetraselmis sp. GSL018</name>
    <dbReference type="NCBI Taxonomy" id="582737"/>
    <lineage>
        <taxon>Eukaryota</taxon>
        <taxon>Viridiplantae</taxon>
        <taxon>Chlorophyta</taxon>
        <taxon>core chlorophytes</taxon>
        <taxon>Chlorodendrophyceae</taxon>
        <taxon>Chlorodendrales</taxon>
        <taxon>Chlorodendraceae</taxon>
        <taxon>Tetraselmis</taxon>
    </lineage>
</organism>
<keyword evidence="4" id="KW-0496">Mitochondrion</keyword>
<proteinExistence type="inferred from homology"/>
<dbReference type="GO" id="GO:1990904">
    <property type="term" value="C:ribonucleoprotein complex"/>
    <property type="evidence" value="ECO:0007669"/>
    <property type="project" value="UniProtKB-KW"/>
</dbReference>
<evidence type="ECO:0000256" key="2">
    <source>
        <dbReference type="ARBA" id="ARBA00008970"/>
    </source>
</evidence>
<name>A0A061RNP6_9CHLO</name>
<dbReference type="PANTHER" id="PTHR13362">
    <property type="entry name" value="MITOCHONDRIAL RIBOSOMAL PROTEIN S33"/>
    <property type="match status" value="1"/>
</dbReference>
<gene>
    <name evidence="8" type="primary">MRPS33</name>
    <name evidence="8" type="ORF">TSPGSL018_47</name>
</gene>
<evidence type="ECO:0000256" key="3">
    <source>
        <dbReference type="ARBA" id="ARBA00022980"/>
    </source>
</evidence>
<feature type="region of interest" description="Disordered" evidence="7">
    <location>
        <begin position="119"/>
        <end position="154"/>
    </location>
</feature>
<dbReference type="EMBL" id="GBEZ01013705">
    <property type="protein sequence ID" value="JAC72305.1"/>
    <property type="molecule type" value="Transcribed_RNA"/>
</dbReference>
<accession>A0A061RNP6</accession>
<dbReference type="PANTHER" id="PTHR13362:SF2">
    <property type="entry name" value="SMALL RIBOSOMAL SUBUNIT PROTEIN MS33"/>
    <property type="match status" value="1"/>
</dbReference>
<dbReference type="AlphaFoldDB" id="A0A061RNP6"/>
<evidence type="ECO:0000256" key="5">
    <source>
        <dbReference type="ARBA" id="ARBA00023274"/>
    </source>
</evidence>
<sequence length="154" mass="17045">MARQLSGSVVRNFLSYGFSTGLASTSRTLQPGCCSSAVACSAFSTGPERRVPESRFVNFEEMSADKGMFQSIIADARHRIFGTHIGDGKRSGRKVLRKALVAERIADWYMPLETKADPIFADPKNEQKKQKLATLRRRGKGPPPKGQGKRSKKR</sequence>
<evidence type="ECO:0000256" key="4">
    <source>
        <dbReference type="ARBA" id="ARBA00023128"/>
    </source>
</evidence>
<evidence type="ECO:0000256" key="1">
    <source>
        <dbReference type="ARBA" id="ARBA00004173"/>
    </source>
</evidence>
<keyword evidence="5" id="KW-0687">Ribonucleoprotein</keyword>